<dbReference type="Pfam" id="PF08241">
    <property type="entry name" value="Methyltransf_11"/>
    <property type="match status" value="1"/>
</dbReference>
<dbReference type="EMBL" id="QRAN01000001">
    <property type="protein sequence ID" value="RLQ23619.1"/>
    <property type="molecule type" value="Genomic_DNA"/>
</dbReference>
<sequence length="565" mass="63469">MSSTTYYNRHAQELGRQYDAIPSEIVHAGWVSRHLPEKPGFACDIGAGSGRDANWLASLGWDVIAVEPSKGMRQLAGPGSDPRVTWLDDALPGLNKLRALGHRFDLILVSAVWMHLPPGAQSRERAFRVLTELLKPGGVLIFTLRKGSDQDENAERGFHPVSADELIQFGKQRAIALTDQFSERDKRREHVAWETLVFTIPDDGTGSLPLLRHVIVNDDKSSSYKLGLLRVLTRIAEGCPGIVIHRSEDYVDIPLGIVGLYWLKQYKPLVLTHKIPQLPNTRQGMGFAGDDFYKLASISNYDLRVGASFDPERGAIVTGAIRDACRNITQMPARYISYPGENRPIFEFQWQSLRSKGRPITLSKDYLSKFGTFRIPARIWQTLGQYACWLEPAILREWSGLTASWSVADYQPTNASVFDWEEGRRDTGVAASRVVALKNDGIKVPCVWTASNIKSPHIDHCFPWVRWLNNDLWNLMPASASANLAKGDKLPSASTMADARKRILQWWQQAYLDSPLRDKFLLEAGSSLPNLRDGDMEAGDIFAAMLHQRARLRNDQQLVEWNSGR</sequence>
<dbReference type="Gene3D" id="1.10.30.50">
    <property type="match status" value="1"/>
</dbReference>
<evidence type="ECO:0000313" key="4">
    <source>
        <dbReference type="Proteomes" id="UP000265509"/>
    </source>
</evidence>
<dbReference type="Gene3D" id="3.40.50.150">
    <property type="entry name" value="Vaccinia Virus protein VP39"/>
    <property type="match status" value="1"/>
</dbReference>
<keyword evidence="4" id="KW-1185">Reference proteome</keyword>
<dbReference type="Proteomes" id="UP000265509">
    <property type="component" value="Unassembled WGS sequence"/>
</dbReference>
<feature type="domain" description="Methyltransferase type 11" evidence="1">
    <location>
        <begin position="44"/>
        <end position="142"/>
    </location>
</feature>
<dbReference type="OrthoDB" id="7348755at2"/>
<dbReference type="InterPro" id="IPR029063">
    <property type="entry name" value="SAM-dependent_MTases_sf"/>
</dbReference>
<dbReference type="GO" id="GO:0008757">
    <property type="term" value="F:S-adenosylmethionine-dependent methyltransferase activity"/>
    <property type="evidence" value="ECO:0007669"/>
    <property type="project" value="InterPro"/>
</dbReference>
<dbReference type="PANTHER" id="PTHR43861">
    <property type="entry name" value="TRANS-ACONITATE 2-METHYLTRANSFERASE-RELATED"/>
    <property type="match status" value="1"/>
</dbReference>
<feature type="domain" description="HNH nuclease" evidence="2">
    <location>
        <begin position="455"/>
        <end position="491"/>
    </location>
</feature>
<dbReference type="AlphaFoldDB" id="A0A3L7E3A0"/>
<reference evidence="3 4" key="1">
    <citation type="submission" date="2018-07" db="EMBL/GenBank/DDBJ databases">
        <title>Halioglobus sp. genome submission.</title>
        <authorList>
            <person name="Ye M.-Q."/>
            <person name="Du Z.-J."/>
        </authorList>
    </citation>
    <scope>NUCLEOTIDE SEQUENCE [LARGE SCALE GENOMIC DNA]</scope>
    <source>
        <strain evidence="3 4">U0301</strain>
    </source>
</reference>
<proteinExistence type="predicted"/>
<comment type="caution">
    <text evidence="3">The sequence shown here is derived from an EMBL/GenBank/DDBJ whole genome shotgun (WGS) entry which is preliminary data.</text>
</comment>
<organism evidence="3 4">
    <name type="scientific">Seongchinamella sediminis</name>
    <dbReference type="NCBI Taxonomy" id="2283635"/>
    <lineage>
        <taxon>Bacteria</taxon>
        <taxon>Pseudomonadati</taxon>
        <taxon>Pseudomonadota</taxon>
        <taxon>Gammaproteobacteria</taxon>
        <taxon>Cellvibrionales</taxon>
        <taxon>Halieaceae</taxon>
        <taxon>Seongchinamella</taxon>
    </lineage>
</organism>
<dbReference type="CDD" id="cd02440">
    <property type="entry name" value="AdoMet_MTases"/>
    <property type="match status" value="1"/>
</dbReference>
<dbReference type="Pfam" id="PF13395">
    <property type="entry name" value="HNH_4"/>
    <property type="match status" value="1"/>
</dbReference>
<accession>A0A3L7E3A0</accession>
<keyword evidence="3" id="KW-0489">Methyltransferase</keyword>
<evidence type="ECO:0000259" key="1">
    <source>
        <dbReference type="Pfam" id="PF08241"/>
    </source>
</evidence>
<name>A0A3L7E3A0_9GAMM</name>
<gene>
    <name evidence="3" type="ORF">DWB85_00205</name>
</gene>
<dbReference type="RefSeq" id="WP_117951947.1">
    <property type="nucleotide sequence ID" value="NZ_QRAN01000001.1"/>
</dbReference>
<dbReference type="InterPro" id="IPR003615">
    <property type="entry name" value="HNH_nuc"/>
</dbReference>
<protein>
    <submittedName>
        <fullName evidence="3">Methyltransferase domain-containing protein</fullName>
    </submittedName>
</protein>
<evidence type="ECO:0000313" key="3">
    <source>
        <dbReference type="EMBL" id="RLQ23619.1"/>
    </source>
</evidence>
<evidence type="ECO:0000259" key="2">
    <source>
        <dbReference type="Pfam" id="PF13395"/>
    </source>
</evidence>
<dbReference type="InterPro" id="IPR013216">
    <property type="entry name" value="Methyltransf_11"/>
</dbReference>
<dbReference type="SUPFAM" id="SSF53335">
    <property type="entry name" value="S-adenosyl-L-methionine-dependent methyltransferases"/>
    <property type="match status" value="1"/>
</dbReference>
<dbReference type="GO" id="GO:0032259">
    <property type="term" value="P:methylation"/>
    <property type="evidence" value="ECO:0007669"/>
    <property type="project" value="UniProtKB-KW"/>
</dbReference>
<keyword evidence="3" id="KW-0808">Transferase</keyword>